<dbReference type="InterPro" id="IPR043502">
    <property type="entry name" value="DNA/RNA_pol_sf"/>
</dbReference>
<evidence type="ECO:0000256" key="13">
    <source>
        <dbReference type="ARBA" id="ARBA00022801"/>
    </source>
</evidence>
<evidence type="ECO:0000256" key="8">
    <source>
        <dbReference type="ARBA" id="ARBA00022695"/>
    </source>
</evidence>
<evidence type="ECO:0000256" key="14">
    <source>
        <dbReference type="ARBA" id="ARBA00022842"/>
    </source>
</evidence>
<evidence type="ECO:0000256" key="5">
    <source>
        <dbReference type="ARBA" id="ARBA00012493"/>
    </source>
</evidence>
<evidence type="ECO:0000256" key="10">
    <source>
        <dbReference type="ARBA" id="ARBA00022722"/>
    </source>
</evidence>
<keyword evidence="18" id="KW-0511">Multifunctional enzyme</keyword>
<keyword evidence="17" id="KW-0238">DNA-binding</keyword>
<evidence type="ECO:0000256" key="12">
    <source>
        <dbReference type="ARBA" id="ARBA00022759"/>
    </source>
</evidence>
<dbReference type="EC" id="2.7.7.49" evidence="5"/>
<evidence type="ECO:0000256" key="16">
    <source>
        <dbReference type="ARBA" id="ARBA00022932"/>
    </source>
</evidence>
<evidence type="ECO:0000259" key="19">
    <source>
        <dbReference type="PROSITE" id="PS50878"/>
    </source>
</evidence>
<evidence type="ECO:0000256" key="3">
    <source>
        <dbReference type="ARBA" id="ARBA00012180"/>
    </source>
</evidence>
<evidence type="ECO:0000256" key="9">
    <source>
        <dbReference type="ARBA" id="ARBA00022705"/>
    </source>
</evidence>
<feature type="domain" description="Reverse transcriptase" evidence="19">
    <location>
        <begin position="1"/>
        <end position="68"/>
    </location>
</feature>
<comment type="catalytic activity">
    <reaction evidence="1">
        <text>Endonucleolytic cleavage to 5'-phosphomonoester.</text>
        <dbReference type="EC" id="3.1.26.4"/>
    </reaction>
</comment>
<dbReference type="GO" id="GO:0006260">
    <property type="term" value="P:DNA replication"/>
    <property type="evidence" value="ECO:0007669"/>
    <property type="project" value="UniProtKB-KW"/>
</dbReference>
<protein>
    <recommendedName>
        <fullName evidence="6">Protein P</fullName>
        <ecNumber evidence="5">2.7.7.49</ecNumber>
        <ecNumber evidence="4">2.7.7.7</ecNumber>
        <ecNumber evidence="3">3.1.26.4</ecNumber>
    </recommendedName>
</protein>
<keyword evidence="12" id="KW-0255">Endonuclease</keyword>
<dbReference type="GO" id="GO:0003964">
    <property type="term" value="F:RNA-directed DNA polymerase activity"/>
    <property type="evidence" value="ECO:0007669"/>
    <property type="project" value="UniProtKB-KW"/>
</dbReference>
<dbReference type="EC" id="3.1.26.4" evidence="3"/>
<keyword evidence="9" id="KW-0235">DNA replication</keyword>
<keyword evidence="15" id="KW-0695">RNA-directed DNA polymerase</keyword>
<accession>A0A894JND3</accession>
<keyword evidence="10" id="KW-0540">Nuclease</keyword>
<evidence type="ECO:0000256" key="1">
    <source>
        <dbReference type="ARBA" id="ARBA00000077"/>
    </source>
</evidence>
<evidence type="ECO:0000256" key="17">
    <source>
        <dbReference type="ARBA" id="ARBA00023125"/>
    </source>
</evidence>
<proteinExistence type="inferred from homology"/>
<comment type="similarity">
    <text evidence="2">Belongs to the hepadnaviridae P protein family.</text>
</comment>
<keyword evidence="7" id="KW-0808">Transferase</keyword>
<evidence type="ECO:0000256" key="4">
    <source>
        <dbReference type="ARBA" id="ARBA00012417"/>
    </source>
</evidence>
<evidence type="ECO:0000256" key="7">
    <source>
        <dbReference type="ARBA" id="ARBA00022679"/>
    </source>
</evidence>
<dbReference type="EMBL" id="MT579890">
    <property type="protein sequence ID" value="QRV59645.1"/>
    <property type="molecule type" value="Genomic_DNA"/>
</dbReference>
<dbReference type="GO" id="GO:0003677">
    <property type="term" value="F:DNA binding"/>
    <property type="evidence" value="ECO:0007669"/>
    <property type="project" value="UniProtKB-KW"/>
</dbReference>
<evidence type="ECO:0000256" key="2">
    <source>
        <dbReference type="ARBA" id="ARBA00007994"/>
    </source>
</evidence>
<dbReference type="GO" id="GO:0004523">
    <property type="term" value="F:RNA-DNA hybrid ribonuclease activity"/>
    <property type="evidence" value="ECO:0007669"/>
    <property type="project" value="UniProtKB-EC"/>
</dbReference>
<keyword evidence="11" id="KW-0479">Metal-binding</keyword>
<evidence type="ECO:0000256" key="11">
    <source>
        <dbReference type="ARBA" id="ARBA00022723"/>
    </source>
</evidence>
<dbReference type="GO" id="GO:0003887">
    <property type="term" value="F:DNA-directed DNA polymerase activity"/>
    <property type="evidence" value="ECO:0007669"/>
    <property type="project" value="UniProtKB-KW"/>
</dbReference>
<keyword evidence="8" id="KW-0548">Nucleotidyltransferase</keyword>
<sequence>MAQLVRRTFMGVCCFAYMDDVVLGHRSELHLATVYGSVCSLFIDQGIKLNPAKTKWTGTTLFFLGLEYREQGWTPSQDKLEKVKDLLHHIDTRVHYDPKVLQRLVGTLCFHAPFTRYGYALLKPLYHAITGWKDFRFVPAYKQLLLTNFTNTIPVRKIYPAYPQVFSDATPTCIAYVNYLDGAVMNHMIPTTPIFLAELLAAIWAVIQTQTPHLALDNTAVIARKFTRLPWSLGCVANAVLLNTHMSFVPTDKNPADWPSRGIKVLMPYPAIPKVFPATGKLSLAVFAQKQHVKANRKVHFRSPLLHSSI</sequence>
<evidence type="ECO:0000313" key="20">
    <source>
        <dbReference type="EMBL" id="QRV59645.1"/>
    </source>
</evidence>
<dbReference type="EC" id="2.7.7.7" evidence="4"/>
<dbReference type="PROSITE" id="PS50878">
    <property type="entry name" value="RT_POL"/>
    <property type="match status" value="1"/>
</dbReference>
<dbReference type="InterPro" id="IPR043128">
    <property type="entry name" value="Rev_trsase/Diguanyl_cyclase"/>
</dbReference>
<reference evidence="20" key="1">
    <citation type="journal article" name="Virus Evol.">
        <title>Virome composition in marine fish revealed by meta-transcriptomics.</title>
        <authorList>
            <person name="Geoghegan J.L."/>
            <person name="Di Giallonardo F."/>
            <person name="Wille M."/>
            <person name="Ortiz-Baez A.S."/>
            <person name="Costa V.A."/>
            <person name="Ghaly T."/>
            <person name="Mifsud J.C.O."/>
            <person name="Turnbull O.M.H."/>
            <person name="Bellwood D.R."/>
            <person name="Williamson J.E."/>
            <person name="Holmes E.C."/>
        </authorList>
    </citation>
    <scope>NUCLEOTIDE SEQUENCE</scope>
    <source>
        <strain evidence="20">FL20</strain>
    </source>
</reference>
<evidence type="ECO:0000256" key="6">
    <source>
        <dbReference type="ARBA" id="ARBA00021149"/>
    </source>
</evidence>
<dbReference type="Gene3D" id="3.30.70.270">
    <property type="match status" value="1"/>
</dbReference>
<name>A0A894JND3_9HEPA</name>
<keyword evidence="16" id="KW-0239">DNA-directed DNA polymerase</keyword>
<dbReference type="Pfam" id="PF00336">
    <property type="entry name" value="DNA_pol_viral_C"/>
    <property type="match status" value="1"/>
</dbReference>
<dbReference type="InterPro" id="IPR000477">
    <property type="entry name" value="RT_dom"/>
</dbReference>
<keyword evidence="14" id="KW-0460">Magnesium</keyword>
<organism evidence="20">
    <name type="scientific">Sand whiting hepadnevirus FL20</name>
    <dbReference type="NCBI Taxonomy" id="2813199"/>
    <lineage>
        <taxon>Viruses</taxon>
        <taxon>Riboviria</taxon>
        <taxon>Pararnavirae</taxon>
        <taxon>Artverviricota</taxon>
        <taxon>Revtraviricetes</taxon>
        <taxon>Blubervirales</taxon>
        <taxon>Hepadnaviridae</taxon>
    </lineage>
</organism>
<dbReference type="SUPFAM" id="SSF56672">
    <property type="entry name" value="DNA/RNA polymerases"/>
    <property type="match status" value="1"/>
</dbReference>
<dbReference type="GO" id="GO:0046872">
    <property type="term" value="F:metal ion binding"/>
    <property type="evidence" value="ECO:0007669"/>
    <property type="project" value="UniProtKB-KW"/>
</dbReference>
<evidence type="ECO:0000256" key="15">
    <source>
        <dbReference type="ARBA" id="ARBA00022918"/>
    </source>
</evidence>
<dbReference type="InterPro" id="IPR001462">
    <property type="entry name" value="DNApol_viral_C"/>
</dbReference>
<evidence type="ECO:0000256" key="18">
    <source>
        <dbReference type="ARBA" id="ARBA00023268"/>
    </source>
</evidence>
<keyword evidence="13" id="KW-0378">Hydrolase</keyword>